<comment type="caution">
    <text evidence="2">The sequence shown here is derived from an EMBL/GenBank/DDBJ whole genome shotgun (WGS) entry which is preliminary data.</text>
</comment>
<organism evidence="2 3">
    <name type="scientific">Hericium alpestre</name>
    <dbReference type="NCBI Taxonomy" id="135208"/>
    <lineage>
        <taxon>Eukaryota</taxon>
        <taxon>Fungi</taxon>
        <taxon>Dikarya</taxon>
        <taxon>Basidiomycota</taxon>
        <taxon>Agaricomycotina</taxon>
        <taxon>Agaricomycetes</taxon>
        <taxon>Russulales</taxon>
        <taxon>Hericiaceae</taxon>
        <taxon>Hericium</taxon>
    </lineage>
</organism>
<dbReference type="GO" id="GO:0016491">
    <property type="term" value="F:oxidoreductase activity"/>
    <property type="evidence" value="ECO:0007669"/>
    <property type="project" value="InterPro"/>
</dbReference>
<dbReference type="InterPro" id="IPR036812">
    <property type="entry name" value="NAD(P)_OxRdtase_dom_sf"/>
</dbReference>
<feature type="domain" description="NADP-dependent oxidoreductase" evidence="1">
    <location>
        <begin position="21"/>
        <end position="168"/>
    </location>
</feature>
<dbReference type="Pfam" id="PF00248">
    <property type="entry name" value="Aldo_ket_red"/>
    <property type="match status" value="1"/>
</dbReference>
<accession>A0A4Z0A1U3</accession>
<dbReference type="Gene3D" id="3.20.20.100">
    <property type="entry name" value="NADP-dependent oxidoreductase domain"/>
    <property type="match status" value="1"/>
</dbReference>
<reference evidence="2 3" key="1">
    <citation type="submission" date="2019-02" db="EMBL/GenBank/DDBJ databases">
        <title>Genome sequencing of the rare red list fungi Hericium alpestre (H. flagellum).</title>
        <authorList>
            <person name="Buettner E."/>
            <person name="Kellner H."/>
        </authorList>
    </citation>
    <scope>NUCLEOTIDE SEQUENCE [LARGE SCALE GENOMIC DNA]</scope>
    <source>
        <strain evidence="2 3">DSM 108284</strain>
    </source>
</reference>
<dbReference type="InterPro" id="IPR020471">
    <property type="entry name" value="AKR"/>
</dbReference>
<protein>
    <recommendedName>
        <fullName evidence="1">NADP-dependent oxidoreductase domain-containing protein</fullName>
    </recommendedName>
</protein>
<evidence type="ECO:0000313" key="2">
    <source>
        <dbReference type="EMBL" id="TFY80655.1"/>
    </source>
</evidence>
<dbReference type="EMBL" id="SFCI01000308">
    <property type="protein sequence ID" value="TFY80655.1"/>
    <property type="molecule type" value="Genomic_DNA"/>
</dbReference>
<evidence type="ECO:0000259" key="1">
    <source>
        <dbReference type="Pfam" id="PF00248"/>
    </source>
</evidence>
<dbReference type="OrthoDB" id="416253at2759"/>
<dbReference type="Proteomes" id="UP000298061">
    <property type="component" value="Unassembled WGS sequence"/>
</dbReference>
<dbReference type="AlphaFoldDB" id="A0A4Z0A1U3"/>
<gene>
    <name evidence="2" type="ORF">EWM64_g3358</name>
</gene>
<name>A0A4Z0A1U3_9AGAM</name>
<keyword evidence="3" id="KW-1185">Reference proteome</keyword>
<dbReference type="PRINTS" id="PR00069">
    <property type="entry name" value="ALDKETRDTASE"/>
</dbReference>
<sequence>MAPGTFQSTYKLRDGNEIPLLGFGTYELNGREAYQAVIWALEAGYRHIDSAEWYGNEAECGQAILDFCAKTGTPRSEIFYTTKLKNNAGLAATRRSIELSLKKCGLGYIDLYLIHGPWGGPKARVESWEAIVEAQKDGLLKSIGISTFGIRHMQELLATGLPVPAVHQARS</sequence>
<dbReference type="CDD" id="cd19071">
    <property type="entry name" value="AKR_AKR1-5-like"/>
    <property type="match status" value="1"/>
</dbReference>
<evidence type="ECO:0000313" key="3">
    <source>
        <dbReference type="Proteomes" id="UP000298061"/>
    </source>
</evidence>
<dbReference type="SUPFAM" id="SSF51430">
    <property type="entry name" value="NAD(P)-linked oxidoreductase"/>
    <property type="match status" value="1"/>
</dbReference>
<proteinExistence type="predicted"/>
<dbReference type="PANTHER" id="PTHR43827">
    <property type="entry name" value="2,5-DIKETO-D-GLUCONIC ACID REDUCTASE"/>
    <property type="match status" value="1"/>
</dbReference>
<dbReference type="InterPro" id="IPR018170">
    <property type="entry name" value="Aldo/ket_reductase_CS"/>
</dbReference>
<dbReference type="InterPro" id="IPR023210">
    <property type="entry name" value="NADP_OxRdtase_dom"/>
</dbReference>
<dbReference type="STRING" id="135208.A0A4Z0A1U3"/>
<dbReference type="PROSITE" id="PS00798">
    <property type="entry name" value="ALDOKETO_REDUCTASE_1"/>
    <property type="match status" value="1"/>
</dbReference>
<dbReference type="PANTHER" id="PTHR43827:SF13">
    <property type="entry name" value="ALDO_KETO REDUCTASE FAMILY PROTEIN"/>
    <property type="match status" value="1"/>
</dbReference>